<feature type="compositionally biased region" description="Polar residues" evidence="7">
    <location>
        <begin position="343"/>
        <end position="364"/>
    </location>
</feature>
<gene>
    <name evidence="9" type="ORF">SAY86_025344</name>
</gene>
<evidence type="ECO:0000259" key="8">
    <source>
        <dbReference type="PROSITE" id="PS51294"/>
    </source>
</evidence>
<keyword evidence="6" id="KW-0539">Nucleus</keyword>
<evidence type="ECO:0000256" key="1">
    <source>
        <dbReference type="ARBA" id="ARBA00004123"/>
    </source>
</evidence>
<protein>
    <recommendedName>
        <fullName evidence="8">HTH myb-type domain-containing protein</fullName>
    </recommendedName>
</protein>
<dbReference type="InterPro" id="IPR001005">
    <property type="entry name" value="SANT/Myb"/>
</dbReference>
<keyword evidence="4" id="KW-0175">Coiled coil</keyword>
<dbReference type="PANTHER" id="PTHR31499:SF80">
    <property type="entry name" value="HTH MYB-TYPE DOMAIN-CONTAINING PROTEIN"/>
    <property type="match status" value="1"/>
</dbReference>
<dbReference type="Pfam" id="PF14379">
    <property type="entry name" value="Myb_CC_LHEQLE"/>
    <property type="match status" value="1"/>
</dbReference>
<comment type="caution">
    <text evidence="9">The sequence shown here is derived from an EMBL/GenBank/DDBJ whole genome shotgun (WGS) entry which is preliminary data.</text>
</comment>
<organism evidence="9 10">
    <name type="scientific">Trapa natans</name>
    <name type="common">Water chestnut</name>
    <dbReference type="NCBI Taxonomy" id="22666"/>
    <lineage>
        <taxon>Eukaryota</taxon>
        <taxon>Viridiplantae</taxon>
        <taxon>Streptophyta</taxon>
        <taxon>Embryophyta</taxon>
        <taxon>Tracheophyta</taxon>
        <taxon>Spermatophyta</taxon>
        <taxon>Magnoliopsida</taxon>
        <taxon>eudicotyledons</taxon>
        <taxon>Gunneridae</taxon>
        <taxon>Pentapetalae</taxon>
        <taxon>rosids</taxon>
        <taxon>malvids</taxon>
        <taxon>Myrtales</taxon>
        <taxon>Lythraceae</taxon>
        <taxon>Trapa</taxon>
    </lineage>
</organism>
<dbReference type="AlphaFoldDB" id="A0AAN7M856"/>
<dbReference type="EMBL" id="JAXQNO010000004">
    <property type="protein sequence ID" value="KAK4799979.1"/>
    <property type="molecule type" value="Genomic_DNA"/>
</dbReference>
<keyword evidence="10" id="KW-1185">Reference proteome</keyword>
<dbReference type="Pfam" id="PF00249">
    <property type="entry name" value="Myb_DNA-binding"/>
    <property type="match status" value="1"/>
</dbReference>
<dbReference type="PROSITE" id="PS51294">
    <property type="entry name" value="HTH_MYB"/>
    <property type="match status" value="1"/>
</dbReference>
<dbReference type="NCBIfam" id="TIGR01557">
    <property type="entry name" value="myb_SHAQKYF"/>
    <property type="match status" value="1"/>
</dbReference>
<evidence type="ECO:0000256" key="3">
    <source>
        <dbReference type="ARBA" id="ARBA00023015"/>
    </source>
</evidence>
<keyword evidence="5" id="KW-0804">Transcription</keyword>
<dbReference type="GO" id="GO:0003677">
    <property type="term" value="F:DNA binding"/>
    <property type="evidence" value="ECO:0007669"/>
    <property type="project" value="InterPro"/>
</dbReference>
<dbReference type="InterPro" id="IPR046955">
    <property type="entry name" value="PHR1-like"/>
</dbReference>
<evidence type="ECO:0000256" key="7">
    <source>
        <dbReference type="SAM" id="MobiDB-lite"/>
    </source>
</evidence>
<evidence type="ECO:0000256" key="2">
    <source>
        <dbReference type="ARBA" id="ARBA00006783"/>
    </source>
</evidence>
<evidence type="ECO:0000313" key="9">
    <source>
        <dbReference type="EMBL" id="KAK4799979.1"/>
    </source>
</evidence>
<dbReference type="InterPro" id="IPR025756">
    <property type="entry name" value="Myb_CC_LHEQLE"/>
</dbReference>
<dbReference type="Proteomes" id="UP001346149">
    <property type="component" value="Unassembled WGS sequence"/>
</dbReference>
<dbReference type="FunFam" id="1.10.10.60:FF:000002">
    <property type="entry name" value="Myb family transcription factor"/>
    <property type="match status" value="1"/>
</dbReference>
<feature type="domain" description="HTH myb-type" evidence="8">
    <location>
        <begin position="203"/>
        <end position="262"/>
    </location>
</feature>
<evidence type="ECO:0000256" key="6">
    <source>
        <dbReference type="ARBA" id="ARBA00023242"/>
    </source>
</evidence>
<dbReference type="InterPro" id="IPR009057">
    <property type="entry name" value="Homeodomain-like_sf"/>
</dbReference>
<dbReference type="GO" id="GO:0005634">
    <property type="term" value="C:nucleus"/>
    <property type="evidence" value="ECO:0007669"/>
    <property type="project" value="UniProtKB-SubCell"/>
</dbReference>
<dbReference type="PANTHER" id="PTHR31499">
    <property type="entry name" value="MYB FAMILY TRANSCRIPTION FACTOR PHL11"/>
    <property type="match status" value="1"/>
</dbReference>
<proteinExistence type="inferred from homology"/>
<dbReference type="InterPro" id="IPR017930">
    <property type="entry name" value="Myb_dom"/>
</dbReference>
<dbReference type="SUPFAM" id="SSF46689">
    <property type="entry name" value="Homeodomain-like"/>
    <property type="match status" value="1"/>
</dbReference>
<keyword evidence="3" id="KW-0805">Transcription regulation</keyword>
<evidence type="ECO:0000256" key="4">
    <source>
        <dbReference type="ARBA" id="ARBA00023054"/>
    </source>
</evidence>
<comment type="subcellular location">
    <subcellularLocation>
        <location evidence="1">Nucleus</location>
    </subcellularLocation>
</comment>
<feature type="region of interest" description="Disordered" evidence="7">
    <location>
        <begin position="1"/>
        <end position="21"/>
    </location>
</feature>
<sequence>MSNRVSSQTTQTFSHGATSGHLFSPDPGFGADAYFSPVSLGSQHQGHLPNSPFISESSNNKLPMSHEDSGLAGKLVDFTNFPEGSQEVTWGTDQFQDFINLSDDVTVEASQITQTETRVLGSVDPAKRNDWQWAEQLMSVDEVLDPNWTEILADVDVVEPKQKVLDVHPDASMQQAPVYQVQDNSMTPGEFSSDANQLSAAPPSKPRMRWTPELHESFVAAVNQLGGSERATPKGVLKLMNVKGLTIYHVKSHLQKYRTARYKPEPSEGGSSEKKISTIDELKSFDLKTSMDITEALRLQIEVQKKLHEQLEIQRNLQLRIEEQGRYLQIMFEKQKKMENEGSKASSSGVNDDTSPRALQSPSGNDKAEAPDQNSPRREAHEQGSSRCKWKA</sequence>
<reference evidence="9 10" key="1">
    <citation type="journal article" date="2023" name="Hortic Res">
        <title>Pangenome of water caltrop reveals structural variations and asymmetric subgenome divergence after allopolyploidization.</title>
        <authorList>
            <person name="Zhang X."/>
            <person name="Chen Y."/>
            <person name="Wang L."/>
            <person name="Yuan Y."/>
            <person name="Fang M."/>
            <person name="Shi L."/>
            <person name="Lu R."/>
            <person name="Comes H.P."/>
            <person name="Ma Y."/>
            <person name="Chen Y."/>
            <person name="Huang G."/>
            <person name="Zhou Y."/>
            <person name="Zheng Z."/>
            <person name="Qiu Y."/>
        </authorList>
    </citation>
    <scope>NUCLEOTIDE SEQUENCE [LARGE SCALE GENOMIC DNA]</scope>
    <source>
        <strain evidence="9">F231</strain>
    </source>
</reference>
<evidence type="ECO:0000313" key="10">
    <source>
        <dbReference type="Proteomes" id="UP001346149"/>
    </source>
</evidence>
<feature type="compositionally biased region" description="Polar residues" evidence="7">
    <location>
        <begin position="1"/>
        <end position="17"/>
    </location>
</feature>
<dbReference type="GO" id="GO:0003700">
    <property type="term" value="F:DNA-binding transcription factor activity"/>
    <property type="evidence" value="ECO:0007669"/>
    <property type="project" value="InterPro"/>
</dbReference>
<feature type="compositionally biased region" description="Basic and acidic residues" evidence="7">
    <location>
        <begin position="366"/>
        <end position="384"/>
    </location>
</feature>
<evidence type="ECO:0000256" key="5">
    <source>
        <dbReference type="ARBA" id="ARBA00023163"/>
    </source>
</evidence>
<accession>A0AAN7M856</accession>
<dbReference type="Gene3D" id="1.10.10.60">
    <property type="entry name" value="Homeodomain-like"/>
    <property type="match status" value="1"/>
</dbReference>
<dbReference type="InterPro" id="IPR006447">
    <property type="entry name" value="Myb_dom_plants"/>
</dbReference>
<feature type="region of interest" description="Disordered" evidence="7">
    <location>
        <begin position="337"/>
        <end position="392"/>
    </location>
</feature>
<comment type="similarity">
    <text evidence="2">Belongs to the MYB-CC family.</text>
</comment>
<name>A0AAN7M856_TRANT</name>